<dbReference type="Proteomes" id="UP001149090">
    <property type="component" value="Unassembled WGS sequence"/>
</dbReference>
<evidence type="ECO:0000313" key="1">
    <source>
        <dbReference type="EMBL" id="KAJ5076607.1"/>
    </source>
</evidence>
<gene>
    <name evidence="1" type="ORF">M0811_06187</name>
</gene>
<accession>A0A9Q0LPC5</accession>
<dbReference type="AlphaFoldDB" id="A0A9Q0LPC5"/>
<organism evidence="1 2">
    <name type="scientific">Anaeramoeba ignava</name>
    <name type="common">Anaerobic marine amoeba</name>
    <dbReference type="NCBI Taxonomy" id="1746090"/>
    <lineage>
        <taxon>Eukaryota</taxon>
        <taxon>Metamonada</taxon>
        <taxon>Anaeramoebidae</taxon>
        <taxon>Anaeramoeba</taxon>
    </lineage>
</organism>
<dbReference type="EMBL" id="JAPDFW010000060">
    <property type="protein sequence ID" value="KAJ5076607.1"/>
    <property type="molecule type" value="Genomic_DNA"/>
</dbReference>
<protein>
    <submittedName>
        <fullName evidence="1">Uncharacterized protein</fullName>
    </submittedName>
</protein>
<comment type="caution">
    <text evidence="1">The sequence shown here is derived from an EMBL/GenBank/DDBJ whole genome shotgun (WGS) entry which is preliminary data.</text>
</comment>
<evidence type="ECO:0000313" key="2">
    <source>
        <dbReference type="Proteomes" id="UP001149090"/>
    </source>
</evidence>
<proteinExistence type="predicted"/>
<name>A0A9Q0LPC5_ANAIG</name>
<reference evidence="1" key="1">
    <citation type="submission" date="2022-10" db="EMBL/GenBank/DDBJ databases">
        <title>Novel sulphate-reducing endosymbionts in the free-living metamonad Anaeramoeba.</title>
        <authorList>
            <person name="Jerlstrom-Hultqvist J."/>
            <person name="Cepicka I."/>
            <person name="Gallot-Lavallee L."/>
            <person name="Salas-Leiva D."/>
            <person name="Curtis B.A."/>
            <person name="Zahonova K."/>
            <person name="Pipaliya S."/>
            <person name="Dacks J."/>
            <person name="Roger A.J."/>
        </authorList>
    </citation>
    <scope>NUCLEOTIDE SEQUENCE</scope>
    <source>
        <strain evidence="1">BMAN</strain>
    </source>
</reference>
<sequence length="303" mass="36615">MIFRDLRNFQYIKSSTQINSSTENIRKELDKFTNKTKIKVNNFKERLILIYLDLFNDPEQSNSLHLLSNQKIIKFQQYFKNVYPELQMYVLFELKKIIIDNDEKTLKFFQENNGWKVLFSDYFIRTKINHLNKNEMNTNLQTLLLNFTFSTISKYQNYFDYQILSNQFIQNNTIISNLTLLNKFLEMNLEIIKFNRQISANKFISYFPFETVKNIIFKIDNKNKKGKEIDQTIKLYLNFLDQLFQNGSIETIYEIPQIINFLFEPTLFSFIQEIALTHIPIFFEKTKNFLNKVNFLFLIYFNN</sequence>
<keyword evidence="2" id="KW-1185">Reference proteome</keyword>